<gene>
    <name evidence="4" type="ORF">ALMOND_2B006352</name>
</gene>
<name>A0A5E4EK57_PRUDU</name>
<reference evidence="5" key="1">
    <citation type="journal article" date="2020" name="Plant J.">
        <title>Transposons played a major role in the diversification between the closely related almond and peach genomes: results from the almond genome sequence.</title>
        <authorList>
            <person name="Alioto T."/>
            <person name="Alexiou K.G."/>
            <person name="Bardil A."/>
            <person name="Barteri F."/>
            <person name="Castanera R."/>
            <person name="Cruz F."/>
            <person name="Dhingra A."/>
            <person name="Duval H."/>
            <person name="Fernandez I Marti A."/>
            <person name="Frias L."/>
            <person name="Galan B."/>
            <person name="Garcia J.L."/>
            <person name="Howad W."/>
            <person name="Gomez-Garrido J."/>
            <person name="Gut M."/>
            <person name="Julca I."/>
            <person name="Morata J."/>
            <person name="Puigdomenech P."/>
            <person name="Ribeca P."/>
            <person name="Rubio Cabetas M.J."/>
            <person name="Vlasova A."/>
            <person name="Wirthensohn M."/>
            <person name="Garcia-Mas J."/>
            <person name="Gabaldon T."/>
            <person name="Casacuberta J.M."/>
            <person name="Arus P."/>
        </authorList>
    </citation>
    <scope>NUCLEOTIDE SEQUENCE [LARGE SCALE GENOMIC DNA]</scope>
    <source>
        <strain evidence="5">cv. Texas</strain>
    </source>
</reference>
<proteinExistence type="inferred from homology"/>
<dbReference type="InParanoid" id="A0A5E4EK57"/>
<evidence type="ECO:0000313" key="5">
    <source>
        <dbReference type="Proteomes" id="UP000327085"/>
    </source>
</evidence>
<dbReference type="AlphaFoldDB" id="A0A5E4EK57"/>
<protein>
    <recommendedName>
        <fullName evidence="6">Serine protease inhibitor, potato inhibitor I-type family protein</fullName>
    </recommendedName>
</protein>
<comment type="similarity">
    <text evidence="1">Belongs to the protease inhibitor I13 (potato type I serine protease inhibitor) family.</text>
</comment>
<evidence type="ECO:0000256" key="3">
    <source>
        <dbReference type="ARBA" id="ARBA00022900"/>
    </source>
</evidence>
<dbReference type="SUPFAM" id="SSF54654">
    <property type="entry name" value="CI-2 family of serine protease inhibitors"/>
    <property type="match status" value="2"/>
</dbReference>
<dbReference type="Proteomes" id="UP000327085">
    <property type="component" value="Chromosome 1"/>
</dbReference>
<evidence type="ECO:0008006" key="6">
    <source>
        <dbReference type="Google" id="ProtNLM"/>
    </source>
</evidence>
<evidence type="ECO:0000256" key="1">
    <source>
        <dbReference type="ARBA" id="ARBA00008210"/>
    </source>
</evidence>
<dbReference type="PRINTS" id="PR00292">
    <property type="entry name" value="POTATOINHBTR"/>
</dbReference>
<evidence type="ECO:0000313" key="4">
    <source>
        <dbReference type="EMBL" id="VVA16014.1"/>
    </source>
</evidence>
<dbReference type="PANTHER" id="PTHR33091">
    <property type="entry name" value="PROTEIN, PUTATIVE, EXPRESSED-RELATED"/>
    <property type="match status" value="1"/>
</dbReference>
<keyword evidence="2" id="KW-0646">Protease inhibitor</keyword>
<dbReference type="PROSITE" id="PS00285">
    <property type="entry name" value="POTATO_INHIBITOR"/>
    <property type="match status" value="1"/>
</dbReference>
<dbReference type="EMBL" id="CABIKO010000017">
    <property type="protein sequence ID" value="VVA16014.1"/>
    <property type="molecule type" value="Genomic_DNA"/>
</dbReference>
<evidence type="ECO:0000256" key="2">
    <source>
        <dbReference type="ARBA" id="ARBA00022690"/>
    </source>
</evidence>
<dbReference type="Pfam" id="PF00280">
    <property type="entry name" value="potato_inhibit"/>
    <property type="match status" value="2"/>
</dbReference>
<dbReference type="InterPro" id="IPR000864">
    <property type="entry name" value="Prot_inh_pot1"/>
</dbReference>
<accession>A0A5E4EK57</accession>
<dbReference type="GO" id="GO:0004867">
    <property type="term" value="F:serine-type endopeptidase inhibitor activity"/>
    <property type="evidence" value="ECO:0007669"/>
    <property type="project" value="UniProtKB-KW"/>
</dbReference>
<dbReference type="PANTHER" id="PTHR33091:SF110">
    <property type="entry name" value="GLU S.GRISEUS PROTEASE INHIBITOR-LIKE"/>
    <property type="match status" value="1"/>
</dbReference>
<dbReference type="Gene3D" id="3.30.10.10">
    <property type="entry name" value="Trypsin Inhibitor V, subunit A"/>
    <property type="match status" value="2"/>
</dbReference>
<organism evidence="4 5">
    <name type="scientific">Prunus dulcis</name>
    <name type="common">Almond</name>
    <name type="synonym">Amygdalus dulcis</name>
    <dbReference type="NCBI Taxonomy" id="3755"/>
    <lineage>
        <taxon>Eukaryota</taxon>
        <taxon>Viridiplantae</taxon>
        <taxon>Streptophyta</taxon>
        <taxon>Embryophyta</taxon>
        <taxon>Tracheophyta</taxon>
        <taxon>Spermatophyta</taxon>
        <taxon>Magnoliopsida</taxon>
        <taxon>eudicotyledons</taxon>
        <taxon>Gunneridae</taxon>
        <taxon>Pentapetalae</taxon>
        <taxon>rosids</taxon>
        <taxon>fabids</taxon>
        <taxon>Rosales</taxon>
        <taxon>Rosaceae</taxon>
        <taxon>Amygdaloideae</taxon>
        <taxon>Amygdaleae</taxon>
        <taxon>Prunus</taxon>
    </lineage>
</organism>
<keyword evidence="3" id="KW-0722">Serine protease inhibitor</keyword>
<dbReference type="GO" id="GO:0009611">
    <property type="term" value="P:response to wounding"/>
    <property type="evidence" value="ECO:0007669"/>
    <property type="project" value="InterPro"/>
</dbReference>
<dbReference type="InterPro" id="IPR036354">
    <property type="entry name" value="Prot_inh_pot1_sf"/>
</dbReference>
<dbReference type="Gramene" id="VVA16014">
    <property type="protein sequence ID" value="VVA16014"/>
    <property type="gene ID" value="Prudul26B006352"/>
</dbReference>
<sequence>MSSECQGKDTWPELLGAQGTVAEAIIERENSLVDAQIVLEGTIVTADFRCDRVSMYFLSCWELGGRGGCGEGEGEDIAEAKIQREKSLVNIEMVVEGTIVPPDFVCIPDMVRVWVDTDGLVTRVPVIG</sequence>
<dbReference type="FunCoup" id="A0A5E4EK57">
    <property type="interactions" value="10"/>
</dbReference>